<name>A0A316UVI9_9BASI</name>
<keyword evidence="3" id="KW-1185">Reference proteome</keyword>
<gene>
    <name evidence="2" type="ORF">BDZ90DRAFT_104778</name>
</gene>
<evidence type="ECO:0000256" key="1">
    <source>
        <dbReference type="SAM" id="MobiDB-lite"/>
    </source>
</evidence>
<dbReference type="GeneID" id="37024995"/>
<dbReference type="RefSeq" id="XP_025363901.1">
    <property type="nucleotide sequence ID" value="XM_025503172.1"/>
</dbReference>
<dbReference type="EMBL" id="KZ819663">
    <property type="protein sequence ID" value="PWN29289.1"/>
    <property type="molecule type" value="Genomic_DNA"/>
</dbReference>
<feature type="region of interest" description="Disordered" evidence="1">
    <location>
        <begin position="123"/>
        <end position="163"/>
    </location>
</feature>
<organism evidence="2 3">
    <name type="scientific">Jaminaea rosea</name>
    <dbReference type="NCBI Taxonomy" id="1569628"/>
    <lineage>
        <taxon>Eukaryota</taxon>
        <taxon>Fungi</taxon>
        <taxon>Dikarya</taxon>
        <taxon>Basidiomycota</taxon>
        <taxon>Ustilaginomycotina</taxon>
        <taxon>Exobasidiomycetes</taxon>
        <taxon>Microstromatales</taxon>
        <taxon>Microstromatales incertae sedis</taxon>
        <taxon>Jaminaea</taxon>
    </lineage>
</organism>
<feature type="compositionally biased region" description="Polar residues" evidence="1">
    <location>
        <begin position="65"/>
        <end position="88"/>
    </location>
</feature>
<reference evidence="2 3" key="1">
    <citation type="journal article" date="2018" name="Mol. Biol. Evol.">
        <title>Broad Genomic Sampling Reveals a Smut Pathogenic Ancestry of the Fungal Clade Ustilaginomycotina.</title>
        <authorList>
            <person name="Kijpornyongpan T."/>
            <person name="Mondo S.J."/>
            <person name="Barry K."/>
            <person name="Sandor L."/>
            <person name="Lee J."/>
            <person name="Lipzen A."/>
            <person name="Pangilinan J."/>
            <person name="LaButti K."/>
            <person name="Hainaut M."/>
            <person name="Henrissat B."/>
            <person name="Grigoriev I.V."/>
            <person name="Spatafora J.W."/>
            <person name="Aime M.C."/>
        </authorList>
    </citation>
    <scope>NUCLEOTIDE SEQUENCE [LARGE SCALE GENOMIC DNA]</scope>
    <source>
        <strain evidence="2 3">MCA 5214</strain>
    </source>
</reference>
<proteinExistence type="predicted"/>
<dbReference type="Proteomes" id="UP000245884">
    <property type="component" value="Unassembled WGS sequence"/>
</dbReference>
<accession>A0A316UVI9</accession>
<protein>
    <submittedName>
        <fullName evidence="2">Uncharacterized protein</fullName>
    </submittedName>
</protein>
<dbReference type="AlphaFoldDB" id="A0A316UVI9"/>
<feature type="region of interest" description="Disordered" evidence="1">
    <location>
        <begin position="65"/>
        <end position="91"/>
    </location>
</feature>
<evidence type="ECO:0000313" key="3">
    <source>
        <dbReference type="Proteomes" id="UP000245884"/>
    </source>
</evidence>
<evidence type="ECO:0000313" key="2">
    <source>
        <dbReference type="EMBL" id="PWN29289.1"/>
    </source>
</evidence>
<sequence length="188" mass="21406">MPSLVHKVIDDYAARRLRSREMAALRQWKLDQVRHQMGQSRHKGTADPDLVAAVESWRITVTEQKQGSQSPIVLSTPPWQASPTTAPRSDNVERFLPIQSHRGRGEQLFLDTRLFDVPVQKEGREDGQSGEVAQQQQQQQQRKANEMGRPTLPGRESSLKEEDWLTRRMIEELSAPRRGSDCSDATLV</sequence>